<gene>
    <name evidence="2" type="ORF">CJOHNSTONI_LOCUS10521</name>
</gene>
<accession>A0A8J2MGL0</accession>
<feature type="compositionally biased region" description="Low complexity" evidence="1">
    <location>
        <begin position="87"/>
        <end position="104"/>
    </location>
</feature>
<organism evidence="2 3">
    <name type="scientific">Cercopithifilaria johnstoni</name>
    <dbReference type="NCBI Taxonomy" id="2874296"/>
    <lineage>
        <taxon>Eukaryota</taxon>
        <taxon>Metazoa</taxon>
        <taxon>Ecdysozoa</taxon>
        <taxon>Nematoda</taxon>
        <taxon>Chromadorea</taxon>
        <taxon>Rhabditida</taxon>
        <taxon>Spirurina</taxon>
        <taxon>Spiruromorpha</taxon>
        <taxon>Filarioidea</taxon>
        <taxon>Onchocercidae</taxon>
        <taxon>Cercopithifilaria</taxon>
    </lineage>
</organism>
<feature type="region of interest" description="Disordered" evidence="1">
    <location>
        <begin position="87"/>
        <end position="112"/>
    </location>
</feature>
<protein>
    <submittedName>
        <fullName evidence="2">Uncharacterized protein</fullName>
    </submittedName>
</protein>
<feature type="compositionally biased region" description="Low complexity" evidence="1">
    <location>
        <begin position="54"/>
        <end position="67"/>
    </location>
</feature>
<feature type="compositionally biased region" description="Pro residues" evidence="1">
    <location>
        <begin position="41"/>
        <end position="53"/>
    </location>
</feature>
<dbReference type="OrthoDB" id="5843400at2759"/>
<evidence type="ECO:0000313" key="3">
    <source>
        <dbReference type="Proteomes" id="UP000746747"/>
    </source>
</evidence>
<comment type="caution">
    <text evidence="2">The sequence shown here is derived from an EMBL/GenBank/DDBJ whole genome shotgun (WGS) entry which is preliminary data.</text>
</comment>
<keyword evidence="3" id="KW-1185">Reference proteome</keyword>
<dbReference type="Proteomes" id="UP000746747">
    <property type="component" value="Unassembled WGS sequence"/>
</dbReference>
<feature type="region of interest" description="Disordered" evidence="1">
    <location>
        <begin position="1"/>
        <end position="22"/>
    </location>
</feature>
<evidence type="ECO:0000313" key="2">
    <source>
        <dbReference type="EMBL" id="CAG9541060.1"/>
    </source>
</evidence>
<feature type="region of interest" description="Disordered" evidence="1">
    <location>
        <begin position="35"/>
        <end position="67"/>
    </location>
</feature>
<evidence type="ECO:0000256" key="1">
    <source>
        <dbReference type="SAM" id="MobiDB-lite"/>
    </source>
</evidence>
<name>A0A8J2MGL0_9BILA</name>
<reference evidence="2" key="1">
    <citation type="submission" date="2021-09" db="EMBL/GenBank/DDBJ databases">
        <authorList>
            <consortium name="Pathogen Informatics"/>
        </authorList>
    </citation>
    <scope>NUCLEOTIDE SEQUENCE</scope>
</reference>
<dbReference type="EMBL" id="CAKAEH010002091">
    <property type="protein sequence ID" value="CAG9541060.1"/>
    <property type="molecule type" value="Genomic_DNA"/>
</dbReference>
<sequence length="302" mass="32783">MLRQLLSTTNSVGSGNTSSDYEYCSTYPINNRNYENSTIILPPPPPPPLPPPSLQQSQPQLPPSSSSAVTAATAAIAVAVASSSSSLSLPQPLSQTVSLPPSSSETVSTISHNQFRTNDDKNLSTADYMSLAAGYNSMQTSITSNHLGILDTNNDLNDTTELFSSTYAMLSADNTLSWNVWNEQTLFSNSANDFTTNEVPMSINNHNFGYPVHTTAPGCSNSIRYQSRNAGLTDNNYTTNCQGMINGNRLELQQAVVLPINNDVRSINYGQQEKCVENLNQMAHPRFSDSNQRMVHVPVHTG</sequence>
<feature type="compositionally biased region" description="Low complexity" evidence="1">
    <location>
        <begin position="7"/>
        <end position="19"/>
    </location>
</feature>
<dbReference type="AlphaFoldDB" id="A0A8J2MGL0"/>
<proteinExistence type="predicted"/>